<evidence type="ECO:0000313" key="1">
    <source>
        <dbReference type="EMBL" id="SDH37804.1"/>
    </source>
</evidence>
<dbReference type="STRING" id="200378.SAMN05216553_120104"/>
<evidence type="ECO:0000313" key="2">
    <source>
        <dbReference type="Proteomes" id="UP000199623"/>
    </source>
</evidence>
<dbReference type="Proteomes" id="UP000199623">
    <property type="component" value="Unassembled WGS sequence"/>
</dbReference>
<reference evidence="2" key="1">
    <citation type="submission" date="2016-10" db="EMBL/GenBank/DDBJ databases">
        <authorList>
            <person name="Varghese N."/>
            <person name="Submissions S."/>
        </authorList>
    </citation>
    <scope>NUCLEOTIDE SEQUENCE [LARGE SCALE GENOMIC DNA]</scope>
    <source>
        <strain evidence="2">CGMCC 4.3506</strain>
    </source>
</reference>
<organism evidence="1 2">
    <name type="scientific">Lentzea fradiae</name>
    <dbReference type="NCBI Taxonomy" id="200378"/>
    <lineage>
        <taxon>Bacteria</taxon>
        <taxon>Bacillati</taxon>
        <taxon>Actinomycetota</taxon>
        <taxon>Actinomycetes</taxon>
        <taxon>Pseudonocardiales</taxon>
        <taxon>Pseudonocardiaceae</taxon>
        <taxon>Lentzea</taxon>
    </lineage>
</organism>
<keyword evidence="2" id="KW-1185">Reference proteome</keyword>
<dbReference type="EMBL" id="FNCC01000020">
    <property type="protein sequence ID" value="SDH37804.1"/>
    <property type="molecule type" value="Genomic_DNA"/>
</dbReference>
<proteinExistence type="predicted"/>
<dbReference type="OrthoDB" id="3694433at2"/>
<sequence>MSMEAEFGEFLVELVAEAAPRLFAVCELERGGEGELTGAELVAWGLAFADQVQWVSTDGSGHGRFGSVDRAMRHFGRGCEASLVWA</sequence>
<protein>
    <submittedName>
        <fullName evidence="1">Uncharacterized protein</fullName>
    </submittedName>
</protein>
<dbReference type="RefSeq" id="WP_090058989.1">
    <property type="nucleotide sequence ID" value="NZ_FNCC01000020.1"/>
</dbReference>
<gene>
    <name evidence="1" type="ORF">SAMN05216553_120104</name>
</gene>
<dbReference type="AlphaFoldDB" id="A0A1G8BXG5"/>
<name>A0A1G8BXG5_9PSEU</name>
<accession>A0A1G8BXG5</accession>